<keyword evidence="1" id="KW-0472">Membrane</keyword>
<dbReference type="Proteomes" id="UP000266673">
    <property type="component" value="Unassembled WGS sequence"/>
</dbReference>
<comment type="caution">
    <text evidence="2">The sequence shown here is derived from an EMBL/GenBank/DDBJ whole genome shotgun (WGS) entry which is preliminary data.</text>
</comment>
<name>A0A397VHS5_9GLOM</name>
<gene>
    <name evidence="2" type="ORF">C2G38_2084607</name>
</gene>
<keyword evidence="3" id="KW-1185">Reference proteome</keyword>
<proteinExistence type="predicted"/>
<evidence type="ECO:0000256" key="1">
    <source>
        <dbReference type="SAM" id="Phobius"/>
    </source>
</evidence>
<evidence type="ECO:0000313" key="3">
    <source>
        <dbReference type="Proteomes" id="UP000266673"/>
    </source>
</evidence>
<evidence type="ECO:0000313" key="2">
    <source>
        <dbReference type="EMBL" id="RIB18856.1"/>
    </source>
</evidence>
<feature type="non-terminal residue" evidence="2">
    <location>
        <position position="72"/>
    </location>
</feature>
<accession>A0A397VHS5</accession>
<keyword evidence="1" id="KW-0812">Transmembrane</keyword>
<sequence length="72" mass="8660">MNLNIFILIIMMIKFMLLYELLNHRATRIVISSTKQENRVTANKIGASRSQKFVVWFYVNVICELWHWLFNV</sequence>
<dbReference type="EMBL" id="QKWP01000512">
    <property type="protein sequence ID" value="RIB18856.1"/>
    <property type="molecule type" value="Genomic_DNA"/>
</dbReference>
<organism evidence="2 3">
    <name type="scientific">Gigaspora rosea</name>
    <dbReference type="NCBI Taxonomy" id="44941"/>
    <lineage>
        <taxon>Eukaryota</taxon>
        <taxon>Fungi</taxon>
        <taxon>Fungi incertae sedis</taxon>
        <taxon>Mucoromycota</taxon>
        <taxon>Glomeromycotina</taxon>
        <taxon>Glomeromycetes</taxon>
        <taxon>Diversisporales</taxon>
        <taxon>Gigasporaceae</taxon>
        <taxon>Gigaspora</taxon>
    </lineage>
</organism>
<feature type="transmembrane region" description="Helical" evidence="1">
    <location>
        <begin position="53"/>
        <end position="70"/>
    </location>
</feature>
<dbReference type="AlphaFoldDB" id="A0A397VHS5"/>
<protein>
    <submittedName>
        <fullName evidence="2">Uncharacterized protein</fullName>
    </submittedName>
</protein>
<keyword evidence="1" id="KW-1133">Transmembrane helix</keyword>
<reference evidence="2 3" key="1">
    <citation type="submission" date="2018-06" db="EMBL/GenBank/DDBJ databases">
        <title>Comparative genomics reveals the genomic features of Rhizophagus irregularis, R. cerebriforme, R. diaphanum and Gigaspora rosea, and their symbiotic lifestyle signature.</title>
        <authorList>
            <person name="Morin E."/>
            <person name="San Clemente H."/>
            <person name="Chen E.C.H."/>
            <person name="De La Providencia I."/>
            <person name="Hainaut M."/>
            <person name="Kuo A."/>
            <person name="Kohler A."/>
            <person name="Murat C."/>
            <person name="Tang N."/>
            <person name="Roy S."/>
            <person name="Loubradou J."/>
            <person name="Henrissat B."/>
            <person name="Grigoriev I.V."/>
            <person name="Corradi N."/>
            <person name="Roux C."/>
            <person name="Martin F.M."/>
        </authorList>
    </citation>
    <scope>NUCLEOTIDE SEQUENCE [LARGE SCALE GENOMIC DNA]</scope>
    <source>
        <strain evidence="2 3">DAOM 194757</strain>
    </source>
</reference>
<feature type="transmembrane region" description="Helical" evidence="1">
    <location>
        <begin position="6"/>
        <end position="22"/>
    </location>
</feature>